<keyword evidence="1" id="KW-0175">Coiled coil</keyword>
<dbReference type="AlphaFoldDB" id="A0A1E1L6W1"/>
<evidence type="ECO:0000313" key="2">
    <source>
        <dbReference type="EMBL" id="CZT06306.1"/>
    </source>
</evidence>
<feature type="coiled-coil region" evidence="1">
    <location>
        <begin position="428"/>
        <end position="541"/>
    </location>
</feature>
<organism evidence="2 3">
    <name type="scientific">Rhynchosporium graminicola</name>
    <dbReference type="NCBI Taxonomy" id="2792576"/>
    <lineage>
        <taxon>Eukaryota</taxon>
        <taxon>Fungi</taxon>
        <taxon>Dikarya</taxon>
        <taxon>Ascomycota</taxon>
        <taxon>Pezizomycotina</taxon>
        <taxon>Leotiomycetes</taxon>
        <taxon>Helotiales</taxon>
        <taxon>Ploettnerulaceae</taxon>
        <taxon>Rhynchosporium</taxon>
    </lineage>
</organism>
<comment type="caution">
    <text evidence="2">The sequence shown here is derived from an EMBL/GenBank/DDBJ whole genome shotgun (WGS) entry which is preliminary data.</text>
</comment>
<dbReference type="EMBL" id="FJUW01000038">
    <property type="protein sequence ID" value="CZT06306.1"/>
    <property type="molecule type" value="Genomic_DNA"/>
</dbReference>
<proteinExistence type="predicted"/>
<dbReference type="InParanoid" id="A0A1E1L6W1"/>
<dbReference type="Proteomes" id="UP000178129">
    <property type="component" value="Unassembled WGS sequence"/>
</dbReference>
<sequence>MVRPKPSVLPPANAAYHETQIAIHPPEIRNRLMISLKATGNPLTMADSGEQVHDMLQELPRLRLEFKAALEKGHGVVLFHEDLIVLLLAVKYRSRQVTEEVRLEWKMSGFERLVGETFRWHVSASSMGAIRLPPEEAKLWNDRLGWASELKVQKSSNGRLQGCPEPKRYADILDDFPAAESEKDNKSEHTGDAVSLWLKGGMKSELPGLKRFCQERRFQDSEIDETEFKICGQSRHRATDDCNPSDVECSEDIEVIKSKILALFRRFIPSSDSNVCSKLRIADMLAVFDSGLRKQLIDAKAQSAENLRSERGAYTKMKEVLGQNMTELEKQLQIKIGACEKKYHEQLAEENVLQLDYDATLLDLNDLQLEHKKLSDSKNAEVLKLEQEISFLKSDQIIPEFVKVNIARGVRDATYDMKKEVVKAAADLEKKQYEIHNKQHELDCLRLELKEKTTELHGVWEFVTDEGPNSKEKDKTIKSLEGRLKEQVHLIKTLEKSLREEKLRKIDSTKVATRVAKEAQVARLKQELTSEQAKSARLEKKFSDIAVMLDIIESKMLRA</sequence>
<keyword evidence="3" id="KW-1185">Reference proteome</keyword>
<reference evidence="3" key="1">
    <citation type="submission" date="2016-03" db="EMBL/GenBank/DDBJ databases">
        <authorList>
            <person name="Ploux O."/>
        </authorList>
    </citation>
    <scope>NUCLEOTIDE SEQUENCE [LARGE SCALE GENOMIC DNA]</scope>
    <source>
        <strain evidence="3">UK7</strain>
    </source>
</reference>
<accession>A0A1E1L6W1</accession>
<name>A0A1E1L6W1_9HELO</name>
<gene>
    <name evidence="2" type="ORF">RCO7_03314</name>
</gene>
<protein>
    <submittedName>
        <fullName evidence="2">Uncharacterized protein</fullName>
    </submittedName>
</protein>
<evidence type="ECO:0000313" key="3">
    <source>
        <dbReference type="Proteomes" id="UP000178129"/>
    </source>
</evidence>
<evidence type="ECO:0000256" key="1">
    <source>
        <dbReference type="SAM" id="Coils"/>
    </source>
</evidence>